<sequence length="361" mass="39456">MPLRGHEVAAISALVSQTHQGRVLPASICSYTTQPSLNSSAPWLTYQLQVTVIVNSRKKSFESETSRPTSPHNGFEFSPYIGGDDFQEWWSSVTGSSTGNSREKPKESSEQKNPKENSEQKPKENLQRKSSGNSSTGDDAGRNAFDIDDYFDLPEDLETNILHRCHSRRPDDNPEGKLPPLSTSPAKSSSSSSTDKPENLPAKLNRQLQRLTTDELFAQLYADLGIDPPTEEELAKSPPPAPGTFVVSNDDDDGGGEHEAYRATPPSVPRTPPPPPQSSESSESDDSEISMHSSYIAPEPLEIPWASELGQEYIKQVRELASLPDNTSDAVVIATILGLRKVNKLGIDEMATGKDREVLAE</sequence>
<comment type="caution">
    <text evidence="2">The sequence shown here is derived from an EMBL/GenBank/DDBJ whole genome shotgun (WGS) entry which is preliminary data.</text>
</comment>
<reference evidence="2" key="2">
    <citation type="submission" date="2023-06" db="EMBL/GenBank/DDBJ databases">
        <authorList>
            <consortium name="Lawrence Berkeley National Laboratory"/>
            <person name="Haridas S."/>
            <person name="Hensen N."/>
            <person name="Bonometti L."/>
            <person name="Westerberg I."/>
            <person name="Brannstrom I.O."/>
            <person name="Guillou S."/>
            <person name="Cros-Aarteil S."/>
            <person name="Calhoun S."/>
            <person name="Kuo A."/>
            <person name="Mondo S."/>
            <person name="Pangilinan J."/>
            <person name="Riley R."/>
            <person name="LaButti K."/>
            <person name="Andreopoulos B."/>
            <person name="Lipzen A."/>
            <person name="Chen C."/>
            <person name="Yanf M."/>
            <person name="Daum C."/>
            <person name="Ng V."/>
            <person name="Clum A."/>
            <person name="Steindorff A."/>
            <person name="Ohm R."/>
            <person name="Martin F."/>
            <person name="Silar P."/>
            <person name="Natvig D."/>
            <person name="Lalanne C."/>
            <person name="Gautier V."/>
            <person name="Ament-velasquez S.L."/>
            <person name="Kruys A."/>
            <person name="Hutchinson M.I."/>
            <person name="Powell A.J."/>
            <person name="Barry K."/>
            <person name="Miller A.N."/>
            <person name="Grigoriev I.V."/>
            <person name="Debuchy R."/>
            <person name="Gladieux P."/>
            <person name="Thoren M.H."/>
            <person name="Johannesson H."/>
        </authorList>
    </citation>
    <scope>NUCLEOTIDE SEQUENCE</scope>
    <source>
        <strain evidence="2">CBS 232.78</strain>
    </source>
</reference>
<feature type="region of interest" description="Disordered" evidence="1">
    <location>
        <begin position="162"/>
        <end position="207"/>
    </location>
</feature>
<feature type="compositionally biased region" description="Pro residues" evidence="1">
    <location>
        <begin position="266"/>
        <end position="277"/>
    </location>
</feature>
<evidence type="ECO:0000313" key="2">
    <source>
        <dbReference type="EMBL" id="KAK3394821.1"/>
    </source>
</evidence>
<evidence type="ECO:0000313" key="3">
    <source>
        <dbReference type="Proteomes" id="UP001285441"/>
    </source>
</evidence>
<feature type="compositionally biased region" description="Low complexity" evidence="1">
    <location>
        <begin position="178"/>
        <end position="194"/>
    </location>
</feature>
<feature type="region of interest" description="Disordered" evidence="1">
    <location>
        <begin position="222"/>
        <end position="296"/>
    </location>
</feature>
<name>A0AAE0U8F3_9PEZI</name>
<gene>
    <name evidence="2" type="ORF">B0H63DRAFT_444922</name>
</gene>
<accession>A0AAE0U8F3</accession>
<dbReference type="AlphaFoldDB" id="A0AAE0U8F3"/>
<dbReference type="Proteomes" id="UP001285441">
    <property type="component" value="Unassembled WGS sequence"/>
</dbReference>
<feature type="compositionally biased region" description="Polar residues" evidence="1">
    <location>
        <begin position="89"/>
        <end position="100"/>
    </location>
</feature>
<feature type="compositionally biased region" description="Basic and acidic residues" evidence="1">
    <location>
        <begin position="101"/>
        <end position="127"/>
    </location>
</feature>
<organism evidence="2 3">
    <name type="scientific">Podospora didyma</name>
    <dbReference type="NCBI Taxonomy" id="330526"/>
    <lineage>
        <taxon>Eukaryota</taxon>
        <taxon>Fungi</taxon>
        <taxon>Dikarya</taxon>
        <taxon>Ascomycota</taxon>
        <taxon>Pezizomycotina</taxon>
        <taxon>Sordariomycetes</taxon>
        <taxon>Sordariomycetidae</taxon>
        <taxon>Sordariales</taxon>
        <taxon>Podosporaceae</taxon>
        <taxon>Podospora</taxon>
    </lineage>
</organism>
<protein>
    <submittedName>
        <fullName evidence="2">Uncharacterized protein</fullName>
    </submittedName>
</protein>
<proteinExistence type="predicted"/>
<evidence type="ECO:0000256" key="1">
    <source>
        <dbReference type="SAM" id="MobiDB-lite"/>
    </source>
</evidence>
<dbReference type="EMBL" id="JAULSW010000001">
    <property type="protein sequence ID" value="KAK3394821.1"/>
    <property type="molecule type" value="Genomic_DNA"/>
</dbReference>
<reference evidence="2" key="1">
    <citation type="journal article" date="2023" name="Mol. Phylogenet. Evol.">
        <title>Genome-scale phylogeny and comparative genomics of the fungal order Sordariales.</title>
        <authorList>
            <person name="Hensen N."/>
            <person name="Bonometti L."/>
            <person name="Westerberg I."/>
            <person name="Brannstrom I.O."/>
            <person name="Guillou S."/>
            <person name="Cros-Aarteil S."/>
            <person name="Calhoun S."/>
            <person name="Haridas S."/>
            <person name="Kuo A."/>
            <person name="Mondo S."/>
            <person name="Pangilinan J."/>
            <person name="Riley R."/>
            <person name="LaButti K."/>
            <person name="Andreopoulos B."/>
            <person name="Lipzen A."/>
            <person name="Chen C."/>
            <person name="Yan M."/>
            <person name="Daum C."/>
            <person name="Ng V."/>
            <person name="Clum A."/>
            <person name="Steindorff A."/>
            <person name="Ohm R.A."/>
            <person name="Martin F."/>
            <person name="Silar P."/>
            <person name="Natvig D.O."/>
            <person name="Lalanne C."/>
            <person name="Gautier V."/>
            <person name="Ament-Velasquez S.L."/>
            <person name="Kruys A."/>
            <person name="Hutchinson M.I."/>
            <person name="Powell A.J."/>
            <person name="Barry K."/>
            <person name="Miller A.N."/>
            <person name="Grigoriev I.V."/>
            <person name="Debuchy R."/>
            <person name="Gladieux P."/>
            <person name="Hiltunen Thoren M."/>
            <person name="Johannesson H."/>
        </authorList>
    </citation>
    <scope>NUCLEOTIDE SEQUENCE</scope>
    <source>
        <strain evidence="2">CBS 232.78</strain>
    </source>
</reference>
<keyword evidence="3" id="KW-1185">Reference proteome</keyword>
<feature type="compositionally biased region" description="Polar residues" evidence="1">
    <location>
        <begin position="128"/>
        <end position="137"/>
    </location>
</feature>
<feature type="region of interest" description="Disordered" evidence="1">
    <location>
        <begin position="89"/>
        <end position="143"/>
    </location>
</feature>